<dbReference type="SMART" id="SM00091">
    <property type="entry name" value="PAS"/>
    <property type="match status" value="1"/>
</dbReference>
<evidence type="ECO:0000256" key="7">
    <source>
        <dbReference type="SAM" id="MobiDB-lite"/>
    </source>
</evidence>
<sequence length="574" mass="61978">MYGMLTYQGMPTMADYGNPLAHGYPHHARHQGAAGVGMPHQAFTHSWITCYVRVREMKSRILELRKEKSRDAARSRRGKENREFYELAKMLPLPGAITSQLDKASIIRLTISYLKLRDFSLTGDPPWARENASSAGPGGGNNNNNNNNNDHLHGSSLHILKAPVWWKREIFGFKNFIIGNCPSAKTAGEEKEMWTMGVSRRDDSWASWVAGCEIGSALGLGRSPGIEDFSLTGDPPWARENASSAGPGGGNNNNNNNNNDHLHGSSLHILKAPAATLAGTLAAVKAAVDENGGIALEDLEATLIERMPIDETTAGPLGLRAAKLDQLSDSDDLLGSSYVPLDPGNEGKKKRYEVGRSRGASLSYAMEFFDQHQGHHLMQAHDGFAFILAADGRFLYISETVSIYLGLSQVEMTGSSVFDYVHLADQAELADQLGITLASTAVSSTGKGASPASGHSNGVPATPESPDDDSSRGLPPSSPSAHNPDIAAPMTLDPDSPHKGLNRSICLRMKSTLTKRGCHFKSSGYRWFHSMTLNERFNDAAFPTPRRTLVHSDVVPTRAAPIFPELIGACAGDI</sequence>
<dbReference type="InterPro" id="IPR013767">
    <property type="entry name" value="PAS_fold"/>
</dbReference>
<gene>
    <name evidence="10" type="ORF">NMOB1V02_LOCUS5112</name>
</gene>
<dbReference type="OrthoDB" id="6021714at2759"/>
<dbReference type="GO" id="GO:0000977">
    <property type="term" value="F:RNA polymerase II transcription regulatory region sequence-specific DNA binding"/>
    <property type="evidence" value="ECO:0007669"/>
    <property type="project" value="TreeGrafter"/>
</dbReference>
<dbReference type="InterPro" id="IPR000014">
    <property type="entry name" value="PAS"/>
</dbReference>
<dbReference type="PROSITE" id="PS50888">
    <property type="entry name" value="BHLH"/>
    <property type="match status" value="1"/>
</dbReference>
<feature type="domain" description="PAS" evidence="8">
    <location>
        <begin position="370"/>
        <end position="440"/>
    </location>
</feature>
<dbReference type="GO" id="GO:0000981">
    <property type="term" value="F:DNA-binding transcription factor activity, RNA polymerase II-specific"/>
    <property type="evidence" value="ECO:0007669"/>
    <property type="project" value="TreeGrafter"/>
</dbReference>
<dbReference type="Proteomes" id="UP000678499">
    <property type="component" value="Unassembled WGS sequence"/>
</dbReference>
<evidence type="ECO:0000259" key="8">
    <source>
        <dbReference type="PROSITE" id="PS50112"/>
    </source>
</evidence>
<dbReference type="PANTHER" id="PTHR23043:SF26">
    <property type="entry name" value="PROTEIN TRACHEALESS"/>
    <property type="match status" value="1"/>
</dbReference>
<dbReference type="GO" id="GO:0046983">
    <property type="term" value="F:protein dimerization activity"/>
    <property type="evidence" value="ECO:0007669"/>
    <property type="project" value="InterPro"/>
</dbReference>
<dbReference type="AlphaFoldDB" id="A0A7R9BL77"/>
<dbReference type="EMBL" id="CAJPEX010000888">
    <property type="protein sequence ID" value="CAG0917530.1"/>
    <property type="molecule type" value="Genomic_DNA"/>
</dbReference>
<reference evidence="10" key="1">
    <citation type="submission" date="2020-11" db="EMBL/GenBank/DDBJ databases">
        <authorList>
            <person name="Tran Van P."/>
        </authorList>
    </citation>
    <scope>NUCLEOTIDE SEQUENCE</scope>
</reference>
<proteinExistence type="predicted"/>
<dbReference type="Pfam" id="PF00989">
    <property type="entry name" value="PAS"/>
    <property type="match status" value="1"/>
</dbReference>
<evidence type="ECO:0000256" key="2">
    <source>
        <dbReference type="ARBA" id="ARBA00022737"/>
    </source>
</evidence>
<dbReference type="GO" id="GO:0005634">
    <property type="term" value="C:nucleus"/>
    <property type="evidence" value="ECO:0007669"/>
    <property type="project" value="UniProtKB-SubCell"/>
</dbReference>
<dbReference type="CDD" id="cd00130">
    <property type="entry name" value="PAS"/>
    <property type="match status" value="1"/>
</dbReference>
<evidence type="ECO:0000313" key="11">
    <source>
        <dbReference type="Proteomes" id="UP000678499"/>
    </source>
</evidence>
<dbReference type="Gene3D" id="4.10.280.10">
    <property type="entry name" value="Helix-loop-helix DNA-binding domain"/>
    <property type="match status" value="1"/>
</dbReference>
<name>A0A7R9BL77_9CRUS</name>
<keyword evidence="11" id="KW-1185">Reference proteome</keyword>
<dbReference type="Gene3D" id="3.30.450.20">
    <property type="entry name" value="PAS domain"/>
    <property type="match status" value="1"/>
</dbReference>
<accession>A0A7R9BL77</accession>
<keyword evidence="3" id="KW-0805">Transcription regulation</keyword>
<dbReference type="PANTHER" id="PTHR23043">
    <property type="entry name" value="HYPOXIA-INDUCIBLE FACTOR 1 ALPHA"/>
    <property type="match status" value="1"/>
</dbReference>
<evidence type="ECO:0000256" key="5">
    <source>
        <dbReference type="ARBA" id="ARBA00023163"/>
    </source>
</evidence>
<dbReference type="SMART" id="SM00353">
    <property type="entry name" value="HLH"/>
    <property type="match status" value="1"/>
</dbReference>
<evidence type="ECO:0000256" key="3">
    <source>
        <dbReference type="ARBA" id="ARBA00023015"/>
    </source>
</evidence>
<evidence type="ECO:0000256" key="4">
    <source>
        <dbReference type="ARBA" id="ARBA00023125"/>
    </source>
</evidence>
<keyword evidence="5" id="KW-0804">Transcription</keyword>
<dbReference type="EMBL" id="OA882925">
    <property type="protein sequence ID" value="CAD7277378.1"/>
    <property type="molecule type" value="Genomic_DNA"/>
</dbReference>
<feature type="region of interest" description="Disordered" evidence="7">
    <location>
        <begin position="229"/>
        <end position="264"/>
    </location>
</feature>
<dbReference type="SUPFAM" id="SSF47459">
    <property type="entry name" value="HLH, helix-loop-helix DNA-binding domain"/>
    <property type="match status" value="1"/>
</dbReference>
<dbReference type="InterPro" id="IPR011598">
    <property type="entry name" value="bHLH_dom"/>
</dbReference>
<feature type="domain" description="BHLH" evidence="9">
    <location>
        <begin position="64"/>
        <end position="117"/>
    </location>
</feature>
<dbReference type="InterPro" id="IPR036638">
    <property type="entry name" value="HLH_DNA-bd_sf"/>
</dbReference>
<evidence type="ECO:0000256" key="1">
    <source>
        <dbReference type="ARBA" id="ARBA00004123"/>
    </source>
</evidence>
<dbReference type="SUPFAM" id="SSF55785">
    <property type="entry name" value="PYP-like sensor domain (PAS domain)"/>
    <property type="match status" value="1"/>
</dbReference>
<protein>
    <submittedName>
        <fullName evidence="10">Uncharacterized protein</fullName>
    </submittedName>
</protein>
<keyword evidence="2" id="KW-0677">Repeat</keyword>
<feature type="region of interest" description="Disordered" evidence="7">
    <location>
        <begin position="444"/>
        <end position="497"/>
    </location>
</feature>
<keyword evidence="6" id="KW-0539">Nucleus</keyword>
<keyword evidence="4" id="KW-0238">DNA-binding</keyword>
<evidence type="ECO:0000256" key="6">
    <source>
        <dbReference type="ARBA" id="ARBA00023242"/>
    </source>
</evidence>
<dbReference type="GO" id="GO:0045944">
    <property type="term" value="P:positive regulation of transcription by RNA polymerase II"/>
    <property type="evidence" value="ECO:0007669"/>
    <property type="project" value="UniProtKB-ARBA"/>
</dbReference>
<comment type="subcellular location">
    <subcellularLocation>
        <location evidence="1">Nucleus</location>
    </subcellularLocation>
</comment>
<organism evidence="10">
    <name type="scientific">Notodromas monacha</name>
    <dbReference type="NCBI Taxonomy" id="399045"/>
    <lineage>
        <taxon>Eukaryota</taxon>
        <taxon>Metazoa</taxon>
        <taxon>Ecdysozoa</taxon>
        <taxon>Arthropoda</taxon>
        <taxon>Crustacea</taxon>
        <taxon>Oligostraca</taxon>
        <taxon>Ostracoda</taxon>
        <taxon>Podocopa</taxon>
        <taxon>Podocopida</taxon>
        <taxon>Cypridocopina</taxon>
        <taxon>Cypridoidea</taxon>
        <taxon>Cyprididae</taxon>
        <taxon>Notodromas</taxon>
    </lineage>
</organism>
<dbReference type="FunFam" id="4.10.280.10:FF:000007">
    <property type="entry name" value="single-minded homolog 1 isoform X1"/>
    <property type="match status" value="1"/>
</dbReference>
<feature type="region of interest" description="Disordered" evidence="7">
    <location>
        <begin position="127"/>
        <end position="149"/>
    </location>
</feature>
<dbReference type="InterPro" id="IPR035965">
    <property type="entry name" value="PAS-like_dom_sf"/>
</dbReference>
<evidence type="ECO:0000313" key="10">
    <source>
        <dbReference type="EMBL" id="CAD7277378.1"/>
    </source>
</evidence>
<evidence type="ECO:0000259" key="9">
    <source>
        <dbReference type="PROSITE" id="PS50888"/>
    </source>
</evidence>
<dbReference type="Pfam" id="PF23171">
    <property type="entry name" value="bHLH_HIF1A"/>
    <property type="match status" value="1"/>
</dbReference>
<dbReference type="PROSITE" id="PS50112">
    <property type="entry name" value="PAS"/>
    <property type="match status" value="1"/>
</dbReference>